<dbReference type="Proteomes" id="UP001180020">
    <property type="component" value="Unassembled WGS sequence"/>
</dbReference>
<name>A0AAV9EM53_ACOCL</name>
<dbReference type="EMBL" id="JAUJYO010000006">
    <property type="protein sequence ID" value="KAK1313905.1"/>
    <property type="molecule type" value="Genomic_DNA"/>
</dbReference>
<gene>
    <name evidence="3" type="primary">CRR2</name>
    <name evidence="3" type="ORF">QJS10_CPA06g02266</name>
</gene>
<dbReference type="Pfam" id="PF01535">
    <property type="entry name" value="PPR"/>
    <property type="match status" value="2"/>
</dbReference>
<dbReference type="InterPro" id="IPR046848">
    <property type="entry name" value="E_motif"/>
</dbReference>
<dbReference type="Gene3D" id="1.25.40.10">
    <property type="entry name" value="Tetratricopeptide repeat domain"/>
    <property type="match status" value="4"/>
</dbReference>
<accession>A0AAV9EM53</accession>
<protein>
    <submittedName>
        <fullName evidence="3">Pentatricopeptide repeat-containing protein</fullName>
    </submittedName>
</protein>
<feature type="repeat" description="PPR" evidence="2">
    <location>
        <begin position="171"/>
        <end position="205"/>
    </location>
</feature>
<keyword evidence="1" id="KW-0677">Repeat</keyword>
<evidence type="ECO:0000313" key="3">
    <source>
        <dbReference type="EMBL" id="KAK1313905.1"/>
    </source>
</evidence>
<dbReference type="InterPro" id="IPR011990">
    <property type="entry name" value="TPR-like_helical_dom_sf"/>
</dbReference>
<proteinExistence type="predicted"/>
<evidence type="ECO:0000256" key="1">
    <source>
        <dbReference type="ARBA" id="ARBA00022737"/>
    </source>
</evidence>
<keyword evidence="4" id="KW-1185">Reference proteome</keyword>
<dbReference type="PROSITE" id="PS51375">
    <property type="entry name" value="PPR"/>
    <property type="match status" value="3"/>
</dbReference>
<dbReference type="AlphaFoldDB" id="A0AAV9EM53"/>
<feature type="repeat" description="PPR" evidence="2">
    <location>
        <begin position="272"/>
        <end position="306"/>
    </location>
</feature>
<evidence type="ECO:0000256" key="2">
    <source>
        <dbReference type="PROSITE-ProRule" id="PRU00708"/>
    </source>
</evidence>
<reference evidence="3" key="1">
    <citation type="journal article" date="2023" name="Nat. Commun.">
        <title>Diploid and tetraploid genomes of Acorus and the evolution of monocots.</title>
        <authorList>
            <person name="Ma L."/>
            <person name="Liu K.W."/>
            <person name="Li Z."/>
            <person name="Hsiao Y.Y."/>
            <person name="Qi Y."/>
            <person name="Fu T."/>
            <person name="Tang G.D."/>
            <person name="Zhang D."/>
            <person name="Sun W.H."/>
            <person name="Liu D.K."/>
            <person name="Li Y."/>
            <person name="Chen G.Z."/>
            <person name="Liu X.D."/>
            <person name="Liao X.Y."/>
            <person name="Jiang Y.T."/>
            <person name="Yu X."/>
            <person name="Hao Y."/>
            <person name="Huang J."/>
            <person name="Zhao X.W."/>
            <person name="Ke S."/>
            <person name="Chen Y.Y."/>
            <person name="Wu W.L."/>
            <person name="Hsu J.L."/>
            <person name="Lin Y.F."/>
            <person name="Huang M.D."/>
            <person name="Li C.Y."/>
            <person name="Huang L."/>
            <person name="Wang Z.W."/>
            <person name="Zhao X."/>
            <person name="Zhong W.Y."/>
            <person name="Peng D.H."/>
            <person name="Ahmad S."/>
            <person name="Lan S."/>
            <person name="Zhang J.S."/>
            <person name="Tsai W.C."/>
            <person name="Van de Peer Y."/>
            <person name="Liu Z.J."/>
        </authorList>
    </citation>
    <scope>NUCLEOTIDE SEQUENCE</scope>
    <source>
        <strain evidence="3">CP</strain>
    </source>
</reference>
<reference evidence="3" key="2">
    <citation type="submission" date="2023-06" db="EMBL/GenBank/DDBJ databases">
        <authorList>
            <person name="Ma L."/>
            <person name="Liu K.-W."/>
            <person name="Li Z."/>
            <person name="Hsiao Y.-Y."/>
            <person name="Qi Y."/>
            <person name="Fu T."/>
            <person name="Tang G."/>
            <person name="Zhang D."/>
            <person name="Sun W.-H."/>
            <person name="Liu D.-K."/>
            <person name="Li Y."/>
            <person name="Chen G.-Z."/>
            <person name="Liu X.-D."/>
            <person name="Liao X.-Y."/>
            <person name="Jiang Y.-T."/>
            <person name="Yu X."/>
            <person name="Hao Y."/>
            <person name="Huang J."/>
            <person name="Zhao X.-W."/>
            <person name="Ke S."/>
            <person name="Chen Y.-Y."/>
            <person name="Wu W.-L."/>
            <person name="Hsu J.-L."/>
            <person name="Lin Y.-F."/>
            <person name="Huang M.-D."/>
            <person name="Li C.-Y."/>
            <person name="Huang L."/>
            <person name="Wang Z.-W."/>
            <person name="Zhao X."/>
            <person name="Zhong W.-Y."/>
            <person name="Peng D.-H."/>
            <person name="Ahmad S."/>
            <person name="Lan S."/>
            <person name="Zhang J.-S."/>
            <person name="Tsai W.-C."/>
            <person name="Van De Peer Y."/>
            <person name="Liu Z.-J."/>
        </authorList>
    </citation>
    <scope>NUCLEOTIDE SEQUENCE</scope>
    <source>
        <strain evidence="3">CP</strain>
        <tissue evidence="3">Leaves</tissue>
    </source>
</reference>
<evidence type="ECO:0000313" key="4">
    <source>
        <dbReference type="Proteomes" id="UP001180020"/>
    </source>
</evidence>
<dbReference type="Pfam" id="PF20431">
    <property type="entry name" value="E_motif"/>
    <property type="match status" value="1"/>
</dbReference>
<comment type="caution">
    <text evidence="3">The sequence shown here is derived from an EMBL/GenBank/DDBJ whole genome shotgun (WGS) entry which is preliminary data.</text>
</comment>
<dbReference type="GO" id="GO:0003723">
    <property type="term" value="F:RNA binding"/>
    <property type="evidence" value="ECO:0007669"/>
    <property type="project" value="InterPro"/>
</dbReference>
<dbReference type="InterPro" id="IPR046960">
    <property type="entry name" value="PPR_At4g14850-like_plant"/>
</dbReference>
<sequence length="465" mass="51099">MNSPSRRIPSLIRRSRTGCDLLGLQSLITKTPSEDLDCRSLAEFVSLSARLVSVDHARSFFDRLPSPVPTRVWNSMIRVYADPGRDASESVRVFAELVRTGAGPDKFTYPLVLKACARSAMVGEGETAFGSAVKLGFGSDSYVVNTLVSMYAAGGETGCARRAFDEMGVRNVVSWTAMIAGYVSGEQSPEALTLFRQMIHEKVKPNSVTLVSLLSACAHLGIPQTGKSIHSYAIKNPINLDVALCTALVTMYAKCSHIDKAFHVFTSMESKNLQAWTIMITAFADHGRGMDAIDLFTKMEASSLRPDSQAFSSILSACSRLGLVEQGQRYFDRMVGIYGIHPTVEHYGCIVDLFGRAGMVEVAYRVIKNMPFEPNPVILRSFLGACRKSHGKQFMIDEDLRRLLLELEPELGANYVAVANASAISDCWDDVVRIRRFMLQKGLKKVPGCSWVEGNDGRENVGCLH</sequence>
<dbReference type="FunFam" id="1.25.40.10:FF:000427">
    <property type="entry name" value="Pentatricopeptide repeat-containing protein chloroplastic"/>
    <property type="match status" value="1"/>
</dbReference>
<dbReference type="PANTHER" id="PTHR24015:SF1063">
    <property type="entry name" value="OS12G0156900 PROTEIN"/>
    <property type="match status" value="1"/>
</dbReference>
<dbReference type="PANTHER" id="PTHR24015">
    <property type="entry name" value="OS07G0578800 PROTEIN-RELATED"/>
    <property type="match status" value="1"/>
</dbReference>
<dbReference type="GO" id="GO:0009451">
    <property type="term" value="P:RNA modification"/>
    <property type="evidence" value="ECO:0007669"/>
    <property type="project" value="InterPro"/>
</dbReference>
<feature type="repeat" description="PPR" evidence="2">
    <location>
        <begin position="69"/>
        <end position="104"/>
    </location>
</feature>
<dbReference type="InterPro" id="IPR002885">
    <property type="entry name" value="PPR_rpt"/>
</dbReference>
<dbReference type="Pfam" id="PF13041">
    <property type="entry name" value="PPR_2"/>
    <property type="match status" value="2"/>
</dbReference>
<dbReference type="FunFam" id="1.25.40.10:FF:001093">
    <property type="entry name" value="Pentatricopeptide repeat-containing protein At2g34400"/>
    <property type="match status" value="1"/>
</dbReference>
<organism evidence="3 4">
    <name type="scientific">Acorus calamus</name>
    <name type="common">Sweet flag</name>
    <dbReference type="NCBI Taxonomy" id="4465"/>
    <lineage>
        <taxon>Eukaryota</taxon>
        <taxon>Viridiplantae</taxon>
        <taxon>Streptophyta</taxon>
        <taxon>Embryophyta</taxon>
        <taxon>Tracheophyta</taxon>
        <taxon>Spermatophyta</taxon>
        <taxon>Magnoliopsida</taxon>
        <taxon>Liliopsida</taxon>
        <taxon>Acoraceae</taxon>
        <taxon>Acorus</taxon>
    </lineage>
</organism>
<dbReference type="NCBIfam" id="TIGR00756">
    <property type="entry name" value="PPR"/>
    <property type="match status" value="2"/>
</dbReference>